<dbReference type="EMBL" id="KB445809">
    <property type="protein sequence ID" value="EMD32731.1"/>
    <property type="molecule type" value="Genomic_DNA"/>
</dbReference>
<evidence type="ECO:0000313" key="2">
    <source>
        <dbReference type="Proteomes" id="UP000016930"/>
    </source>
</evidence>
<reference evidence="1 2" key="1">
    <citation type="journal article" date="2012" name="Proc. Natl. Acad. Sci. U.S.A.">
        <title>Comparative genomics of Ceriporiopsis subvermispora and Phanerochaete chrysosporium provide insight into selective ligninolysis.</title>
        <authorList>
            <person name="Fernandez-Fueyo E."/>
            <person name="Ruiz-Duenas F.J."/>
            <person name="Ferreira P."/>
            <person name="Floudas D."/>
            <person name="Hibbett D.S."/>
            <person name="Canessa P."/>
            <person name="Larrondo L.F."/>
            <person name="James T.Y."/>
            <person name="Seelenfreund D."/>
            <person name="Lobos S."/>
            <person name="Polanco R."/>
            <person name="Tello M."/>
            <person name="Honda Y."/>
            <person name="Watanabe T."/>
            <person name="Watanabe T."/>
            <person name="Ryu J.S."/>
            <person name="Kubicek C.P."/>
            <person name="Schmoll M."/>
            <person name="Gaskell J."/>
            <person name="Hammel K.E."/>
            <person name="St John F.J."/>
            <person name="Vanden Wymelenberg A."/>
            <person name="Sabat G."/>
            <person name="Splinter BonDurant S."/>
            <person name="Syed K."/>
            <person name="Yadav J.S."/>
            <person name="Doddapaneni H."/>
            <person name="Subramanian V."/>
            <person name="Lavin J.L."/>
            <person name="Oguiza J.A."/>
            <person name="Perez G."/>
            <person name="Pisabarro A.G."/>
            <person name="Ramirez L."/>
            <person name="Santoyo F."/>
            <person name="Master E."/>
            <person name="Coutinho P.M."/>
            <person name="Henrissat B."/>
            <person name="Lombard V."/>
            <person name="Magnuson J.K."/>
            <person name="Kuees U."/>
            <person name="Hori C."/>
            <person name="Igarashi K."/>
            <person name="Samejima M."/>
            <person name="Held B.W."/>
            <person name="Barry K.W."/>
            <person name="LaButti K.M."/>
            <person name="Lapidus A."/>
            <person name="Lindquist E.A."/>
            <person name="Lucas S.M."/>
            <person name="Riley R."/>
            <person name="Salamov A.A."/>
            <person name="Hoffmeister D."/>
            <person name="Schwenk D."/>
            <person name="Hadar Y."/>
            <person name="Yarden O."/>
            <person name="de Vries R.P."/>
            <person name="Wiebenga A."/>
            <person name="Stenlid J."/>
            <person name="Eastwood D."/>
            <person name="Grigoriev I.V."/>
            <person name="Berka R.M."/>
            <person name="Blanchette R.A."/>
            <person name="Kersten P."/>
            <person name="Martinez A.T."/>
            <person name="Vicuna R."/>
            <person name="Cullen D."/>
        </authorList>
    </citation>
    <scope>NUCLEOTIDE SEQUENCE [LARGE SCALE GENOMIC DNA]</scope>
    <source>
        <strain evidence="1 2">B</strain>
    </source>
</reference>
<keyword evidence="2" id="KW-1185">Reference proteome</keyword>
<sequence length="472" mass="53917">MSRSAGLPIDISVVAHSMFDEEDAHLAGYIMDTIQLHAARVRSLQIWPSGAIDFHPRLTFRMPILQQLGIRGGGDHQETYLNADFVPDPHNFPSLHSLYLTGVMYPWRWPAAFFLPLRSLCFMQYRYGLQPTMDEFLTLMAMCPNLISLDIDESAAEFHGDVNELPDNIIVLRRLKHFTITDRACNIVGCLKCLDFSTRDIQIRFTFGLTLREDRTEYAERAVTMAMMHHPELRSMETGRYCLQLQSCGETWQTESWEIGQVYCRRCCHGEDPDGESVLYVSAHSAVPERVPGDHPSMFKLLHGSLKALAALHPVCLSLEEPTLNLFSRCMKGEHWLSILDLFSDVVRISIKGDILLDLLGALSGFGHLHTDVRMPPCPDLNLLILNLVHPQEEIVLLRHCLSVRLRFGFRTETVILKIRSRFKDTWNKWLSEDVLCDIGSMVNIFKWTHADDGHKDEDDHLPSMDDMDSVI</sequence>
<protein>
    <recommendedName>
        <fullName evidence="3">F-box domain-containing protein</fullName>
    </recommendedName>
</protein>
<evidence type="ECO:0008006" key="3">
    <source>
        <dbReference type="Google" id="ProtNLM"/>
    </source>
</evidence>
<dbReference type="HOGENOM" id="CLU_578697_0_0_1"/>
<dbReference type="Proteomes" id="UP000016930">
    <property type="component" value="Unassembled WGS sequence"/>
</dbReference>
<name>M2R1G1_CERS8</name>
<dbReference type="OrthoDB" id="10603867at2759"/>
<dbReference type="AlphaFoldDB" id="M2R1G1"/>
<gene>
    <name evidence="1" type="ORF">CERSUDRAFT_99109</name>
</gene>
<accession>M2R1G1</accession>
<organism evidence="1 2">
    <name type="scientific">Ceriporiopsis subvermispora (strain B)</name>
    <name type="common">White-rot fungus</name>
    <name type="synonym">Gelatoporia subvermispora</name>
    <dbReference type="NCBI Taxonomy" id="914234"/>
    <lineage>
        <taxon>Eukaryota</taxon>
        <taxon>Fungi</taxon>
        <taxon>Dikarya</taxon>
        <taxon>Basidiomycota</taxon>
        <taxon>Agaricomycotina</taxon>
        <taxon>Agaricomycetes</taxon>
        <taxon>Polyporales</taxon>
        <taxon>Gelatoporiaceae</taxon>
        <taxon>Gelatoporia</taxon>
    </lineage>
</organism>
<proteinExistence type="predicted"/>
<evidence type="ECO:0000313" key="1">
    <source>
        <dbReference type="EMBL" id="EMD32731.1"/>
    </source>
</evidence>